<reference evidence="3" key="1">
    <citation type="journal article" date="2018" name="Sci. Rep.">
        <title>Lignite coal burning seam in the remote Altai Mountains harbors a hydrogen-driven thermophilic microbial community.</title>
        <authorList>
            <person name="Kadnikov V.V."/>
            <person name="Mardanov A.V."/>
            <person name="Ivasenko D.A."/>
            <person name="Antsiferov D.V."/>
            <person name="Beletsky A.V."/>
            <person name="Karnachuk O.V."/>
            <person name="Ravin N.V."/>
        </authorList>
    </citation>
    <scope>NUCLEOTIDE SEQUENCE [LARGE SCALE GENOMIC DNA]</scope>
</reference>
<evidence type="ECO:0000256" key="1">
    <source>
        <dbReference type="SAM" id="Phobius"/>
    </source>
</evidence>
<dbReference type="Proteomes" id="UP000244338">
    <property type="component" value="Unassembled WGS sequence"/>
</dbReference>
<gene>
    <name evidence="2" type="ORF">BSOLF_1759</name>
</gene>
<evidence type="ECO:0000313" key="3">
    <source>
        <dbReference type="Proteomes" id="UP000244338"/>
    </source>
</evidence>
<sequence length="413" mass="46902">MVKLIGYEWRKHFLKKSIIAAMLLFSALNVAKIYSVHEGSSLLSKNVTGPAWKELYWKMYEEFSGTITDEKIEKLMAIYRPLEKQTADLTASTTYRTSNTYLTNVYEDWNFFRFNYVNPMKYAYDYKAYAHGVVTAAKDNMGFYESIGNSYEYQKNAAIAKLFQGRSITSFSYTEMYKYYVQYDFSAFLALLICLYGLMSVFLSEKETEMDTLLLTTKAGGVKTVWAKLMASVLFVVGVCFWFWIVDFVSFSVLFGSWDAASSPLYVLEDFIHASLNVSLGQYAVLSALVKTAGMLVFALAFLLISCLFRNALIPFIAGLFTAFGCIYLEEAYMGSGRVLLKIINPFVLVVNRELFRKAEFVPLMGYPLPSYIAALLFAVAWGVILLCAIMIVVRKNALRKGGRKACRYGCMR</sequence>
<dbReference type="EMBL" id="PEBX01000088">
    <property type="protein sequence ID" value="PTQ55638.1"/>
    <property type="molecule type" value="Genomic_DNA"/>
</dbReference>
<keyword evidence="1" id="KW-1133">Transmembrane helix</keyword>
<dbReference type="AlphaFoldDB" id="A0A2R6XYY2"/>
<keyword evidence="1" id="KW-0812">Transmembrane</keyword>
<feature type="transmembrane region" description="Helical" evidence="1">
    <location>
        <begin position="185"/>
        <end position="204"/>
    </location>
</feature>
<feature type="transmembrane region" description="Helical" evidence="1">
    <location>
        <begin position="283"/>
        <end position="305"/>
    </location>
</feature>
<evidence type="ECO:0000313" key="2">
    <source>
        <dbReference type="EMBL" id="PTQ55638.1"/>
    </source>
</evidence>
<protein>
    <submittedName>
        <fullName evidence="2">Uncharacterized protein</fullName>
    </submittedName>
</protein>
<proteinExistence type="predicted"/>
<organism evidence="2 3">
    <name type="scientific">Candidatus Carbonibacillus altaicus</name>
    <dbReference type="NCBI Taxonomy" id="2163959"/>
    <lineage>
        <taxon>Bacteria</taxon>
        <taxon>Bacillati</taxon>
        <taxon>Bacillota</taxon>
        <taxon>Bacilli</taxon>
        <taxon>Bacillales</taxon>
        <taxon>Candidatus Carbonibacillus</taxon>
    </lineage>
</organism>
<comment type="caution">
    <text evidence="2">The sequence shown here is derived from an EMBL/GenBank/DDBJ whole genome shotgun (WGS) entry which is preliminary data.</text>
</comment>
<feature type="transmembrane region" description="Helical" evidence="1">
    <location>
        <begin position="225"/>
        <end position="245"/>
    </location>
</feature>
<accession>A0A2R6XYY2</accession>
<name>A0A2R6XYY2_9BACL</name>
<feature type="transmembrane region" description="Helical" evidence="1">
    <location>
        <begin position="312"/>
        <end position="330"/>
    </location>
</feature>
<keyword evidence="1" id="KW-0472">Membrane</keyword>
<feature type="transmembrane region" description="Helical" evidence="1">
    <location>
        <begin position="372"/>
        <end position="394"/>
    </location>
</feature>